<reference evidence="6 7" key="1">
    <citation type="submission" date="2016-09" db="EMBL/GenBank/DDBJ databases">
        <title>Alteromonas lipolytica, a new species isolated from sea water.</title>
        <authorList>
            <person name="Wu Y.-H."/>
            <person name="Cheng H."/>
            <person name="Xu X.-W."/>
        </authorList>
    </citation>
    <scope>NUCLEOTIDE SEQUENCE [LARGE SCALE GENOMIC DNA]</scope>
    <source>
        <strain evidence="6 7">JW12</strain>
    </source>
</reference>
<dbReference type="PROSITE" id="PS50887">
    <property type="entry name" value="GGDEF"/>
    <property type="match status" value="1"/>
</dbReference>
<comment type="cofactor">
    <cofactor evidence="1">
        <name>Mg(2+)</name>
        <dbReference type="ChEBI" id="CHEBI:18420"/>
    </cofactor>
</comment>
<dbReference type="PANTHER" id="PTHR45138:SF9">
    <property type="entry name" value="DIGUANYLATE CYCLASE DGCM-RELATED"/>
    <property type="match status" value="1"/>
</dbReference>
<dbReference type="STRING" id="1856405.BFC17_03895"/>
<keyword evidence="4" id="KW-0472">Membrane</keyword>
<comment type="catalytic activity">
    <reaction evidence="3">
        <text>2 GTP = 3',3'-c-di-GMP + 2 diphosphate</text>
        <dbReference type="Rhea" id="RHEA:24898"/>
        <dbReference type="ChEBI" id="CHEBI:33019"/>
        <dbReference type="ChEBI" id="CHEBI:37565"/>
        <dbReference type="ChEBI" id="CHEBI:58805"/>
        <dbReference type="EC" id="2.7.7.65"/>
    </reaction>
</comment>
<evidence type="ECO:0000256" key="3">
    <source>
        <dbReference type="ARBA" id="ARBA00034247"/>
    </source>
</evidence>
<dbReference type="EMBL" id="MJIC01000015">
    <property type="protein sequence ID" value="OFI33411.1"/>
    <property type="molecule type" value="Genomic_DNA"/>
</dbReference>
<dbReference type="OrthoDB" id="9803824at2"/>
<evidence type="ECO:0000313" key="6">
    <source>
        <dbReference type="EMBL" id="OFI33411.1"/>
    </source>
</evidence>
<keyword evidence="4" id="KW-0812">Transmembrane</keyword>
<evidence type="ECO:0000256" key="1">
    <source>
        <dbReference type="ARBA" id="ARBA00001946"/>
    </source>
</evidence>
<keyword evidence="7" id="KW-1185">Reference proteome</keyword>
<feature type="domain" description="GGDEF" evidence="5">
    <location>
        <begin position="478"/>
        <end position="608"/>
    </location>
</feature>
<name>A0A1E8FBW6_9ALTE</name>
<dbReference type="GO" id="GO:0052621">
    <property type="term" value="F:diguanylate cyclase activity"/>
    <property type="evidence" value="ECO:0007669"/>
    <property type="project" value="UniProtKB-EC"/>
</dbReference>
<dbReference type="EC" id="2.7.7.65" evidence="2"/>
<dbReference type="InterPro" id="IPR050469">
    <property type="entry name" value="Diguanylate_Cyclase"/>
</dbReference>
<evidence type="ECO:0000256" key="4">
    <source>
        <dbReference type="SAM" id="Phobius"/>
    </source>
</evidence>
<dbReference type="SUPFAM" id="SSF55073">
    <property type="entry name" value="Nucleotide cyclase"/>
    <property type="match status" value="1"/>
</dbReference>
<feature type="transmembrane region" description="Helical" evidence="4">
    <location>
        <begin position="414"/>
        <end position="435"/>
    </location>
</feature>
<evidence type="ECO:0000259" key="5">
    <source>
        <dbReference type="PROSITE" id="PS50887"/>
    </source>
</evidence>
<dbReference type="CDD" id="cd01949">
    <property type="entry name" value="GGDEF"/>
    <property type="match status" value="1"/>
</dbReference>
<dbReference type="FunFam" id="3.30.70.270:FF:000001">
    <property type="entry name" value="Diguanylate cyclase domain protein"/>
    <property type="match status" value="1"/>
</dbReference>
<dbReference type="NCBIfam" id="TIGR00254">
    <property type="entry name" value="GGDEF"/>
    <property type="match status" value="1"/>
</dbReference>
<proteinExistence type="predicted"/>
<evidence type="ECO:0000256" key="2">
    <source>
        <dbReference type="ARBA" id="ARBA00012528"/>
    </source>
</evidence>
<comment type="caution">
    <text evidence="6">The sequence shown here is derived from an EMBL/GenBank/DDBJ whole genome shotgun (WGS) entry which is preliminary data.</text>
</comment>
<dbReference type="SMART" id="SM00267">
    <property type="entry name" value="GGDEF"/>
    <property type="match status" value="1"/>
</dbReference>
<dbReference type="Pfam" id="PF00990">
    <property type="entry name" value="GGDEF"/>
    <property type="match status" value="1"/>
</dbReference>
<accession>A0A1E8FBW6</accession>
<dbReference type="InterPro" id="IPR043128">
    <property type="entry name" value="Rev_trsase/Diguanyl_cyclase"/>
</dbReference>
<evidence type="ECO:0000313" key="7">
    <source>
        <dbReference type="Proteomes" id="UP000176037"/>
    </source>
</evidence>
<dbReference type="PANTHER" id="PTHR45138">
    <property type="entry name" value="REGULATORY COMPONENTS OF SENSORY TRANSDUCTION SYSTEM"/>
    <property type="match status" value="1"/>
</dbReference>
<dbReference type="Proteomes" id="UP000176037">
    <property type="component" value="Unassembled WGS sequence"/>
</dbReference>
<dbReference type="AlphaFoldDB" id="A0A1E8FBW6"/>
<protein>
    <recommendedName>
        <fullName evidence="2">diguanylate cyclase</fullName>
        <ecNumber evidence="2">2.7.7.65</ecNumber>
    </recommendedName>
</protein>
<dbReference type="InterPro" id="IPR000160">
    <property type="entry name" value="GGDEF_dom"/>
</dbReference>
<dbReference type="InterPro" id="IPR029787">
    <property type="entry name" value="Nucleotide_cyclase"/>
</dbReference>
<organism evidence="6 7">
    <name type="scientific">Alteromonas lipolytica</name>
    <dbReference type="NCBI Taxonomy" id="1856405"/>
    <lineage>
        <taxon>Bacteria</taxon>
        <taxon>Pseudomonadati</taxon>
        <taxon>Pseudomonadota</taxon>
        <taxon>Gammaproteobacteria</taxon>
        <taxon>Alteromonadales</taxon>
        <taxon>Alteromonadaceae</taxon>
        <taxon>Alteromonas/Salinimonas group</taxon>
        <taxon>Alteromonas</taxon>
    </lineage>
</organism>
<keyword evidence="4" id="KW-1133">Transmembrane helix</keyword>
<gene>
    <name evidence="6" type="ORF">BFC17_03895</name>
</gene>
<dbReference type="Gene3D" id="3.30.70.270">
    <property type="match status" value="1"/>
</dbReference>
<sequence>MPPETKADIQHVLRSINKSRFAFPRSMVIFITRKQRVKQHQENVTLITRGLLLAGLLCCLPVSQPLAKDCLSASEYQRQLIDNTTTQDLHAVEALSQSILSSCPAPLDNRLGRVVDAATIYISLFKLQTDANDAQARLLTQDFSQSGVAEQAFYYQLLASYSLRQGQTKQALSLTHLLTNDMLKNLEPQESASLQLAVATIHFDIEFYQSVRELLSPLLDHPQQAVKMRAAILLWYTPQSQQQLNQSLAIVRQYQQLPDTLLKVSALEVLARDASARNNLQQGEQYLSEAISLAQKLGATSREIDLKLMAAELFASTSPQTSLITVPVTALNSSQQLALTEQEIASATQQQQWQRASILHEQALKLREIIDKNKSLAREYASFELVEQARQLEQAQQQARLQALAAEKQEQQRLIYILALICAVLGLTMVSLLFIKKRRAADHFEKLANTDGLTQVLNRRAIQHFAEQVSANSKLRKQPFVVALADIDHFKSVNDTYGHDAGDVVLTEFAQRTNKLIRQQDRLGRWGGEEWLIIMTNTELKAVNALFTRMQSAIRTVSAAGHELTITFSMGAVAGDGSEPVEALIQAADALLYKAKHNGRNQLVTTVAP</sequence>